<comment type="similarity">
    <text evidence="2">Belongs to the acylphosphatase family.</text>
</comment>
<sequence length="88" mass="9922">MKAIDVIVSGRVQAVGFRAFTRRNAVMLGVRGYVENLEDGRVHAVFEGYDHQVDKLLEIVRHGPRVSEVREVRVNPADAAGYRGFEIR</sequence>
<dbReference type="OrthoDB" id="6643at2157"/>
<organism evidence="4 5">
    <name type="scientific">Methanocella paludicola (strain DSM 17711 / JCM 13418 / NBRC 101707 / SANAE)</name>
    <dbReference type="NCBI Taxonomy" id="304371"/>
    <lineage>
        <taxon>Archaea</taxon>
        <taxon>Methanobacteriati</taxon>
        <taxon>Methanobacteriota</taxon>
        <taxon>Stenosarchaea group</taxon>
        <taxon>Methanomicrobia</taxon>
        <taxon>Methanocellales</taxon>
        <taxon>Methanocellaceae</taxon>
        <taxon>Methanocella</taxon>
    </lineage>
</organism>
<evidence type="ECO:0000256" key="2">
    <source>
        <dbReference type="RuleBase" id="RU004168"/>
    </source>
</evidence>
<reference evidence="4 5" key="2">
    <citation type="journal article" date="2008" name="Int. J. Syst. Evol. Microbiol.">
        <title>Methanocella paludicola gen. nov., sp. nov., a methane-producing archaeon, the first isolate of the lineage 'Rice Cluster I', and proposal of the new archaeal order Methanocellales ord. nov.</title>
        <authorList>
            <person name="Sakai S."/>
            <person name="Imachi H."/>
            <person name="Hanada S."/>
            <person name="Ohashi A."/>
            <person name="Harada H."/>
            <person name="Kamagata Y."/>
        </authorList>
    </citation>
    <scope>NUCLEOTIDE SEQUENCE [LARGE SCALE GENOMIC DNA]</scope>
    <source>
        <strain evidence="5">DSM 17711 / JCM 13418 / NBRC 101707 / SANAE</strain>
    </source>
</reference>
<dbReference type="AlphaFoldDB" id="D1Z237"/>
<dbReference type="InterPro" id="IPR001792">
    <property type="entry name" value="Acylphosphatase-like_dom"/>
</dbReference>
<keyword evidence="1" id="KW-0378">Hydrolase</keyword>
<name>D1Z237_METPS</name>
<dbReference type="STRING" id="304371.MCP_2687"/>
<reference evidence="4 5" key="1">
    <citation type="journal article" date="2007" name="Appl. Environ. Microbiol.">
        <title>Isolation of key methanogens for global methane emission from rice paddy fields: a novel isolate affiliated with the clone cluster rice cluster I.</title>
        <authorList>
            <person name="Sakai S."/>
            <person name="Imachi H."/>
            <person name="Sekiguchi Y."/>
            <person name="Ohashi A."/>
            <person name="Harada H."/>
            <person name="Kamagata Y."/>
        </authorList>
    </citation>
    <scope>NUCLEOTIDE SEQUENCE [LARGE SCALE GENOMIC DNA]</scope>
    <source>
        <strain evidence="5">DSM 17711 / JCM 13418 / NBRC 101707 / SANAE</strain>
    </source>
</reference>
<protein>
    <recommendedName>
        <fullName evidence="1">acylphosphatase</fullName>
        <ecNumber evidence="1">3.6.1.7</ecNumber>
    </recommendedName>
</protein>
<feature type="active site" evidence="1">
    <location>
        <position position="36"/>
    </location>
</feature>
<accession>D1Z237</accession>
<dbReference type="SUPFAM" id="SSF54975">
    <property type="entry name" value="Acylphosphatase/BLUF domain-like"/>
    <property type="match status" value="1"/>
</dbReference>
<feature type="active site" evidence="1">
    <location>
        <position position="18"/>
    </location>
</feature>
<dbReference type="GeneID" id="8682399"/>
<proteinExistence type="inferred from homology"/>
<dbReference type="InterPro" id="IPR020456">
    <property type="entry name" value="Acylphosphatase"/>
</dbReference>
<dbReference type="Proteomes" id="UP000001882">
    <property type="component" value="Chromosome"/>
</dbReference>
<feature type="domain" description="Acylphosphatase-like" evidence="3">
    <location>
        <begin position="3"/>
        <end position="88"/>
    </location>
</feature>
<evidence type="ECO:0000256" key="1">
    <source>
        <dbReference type="PROSITE-ProRule" id="PRU00520"/>
    </source>
</evidence>
<dbReference type="eggNOG" id="arCOG01674">
    <property type="taxonomic scope" value="Archaea"/>
</dbReference>
<dbReference type="Pfam" id="PF00708">
    <property type="entry name" value="Acylphosphatase"/>
    <property type="match status" value="1"/>
</dbReference>
<dbReference type="RefSeq" id="WP_012901433.1">
    <property type="nucleotide sequence ID" value="NC_013665.1"/>
</dbReference>
<evidence type="ECO:0000313" key="4">
    <source>
        <dbReference type="EMBL" id="BAI62759.1"/>
    </source>
</evidence>
<dbReference type="KEGG" id="mpd:MCP_2687"/>
<dbReference type="EC" id="3.6.1.7" evidence="1"/>
<keyword evidence="5" id="KW-1185">Reference proteome</keyword>
<dbReference type="EMBL" id="AP011532">
    <property type="protein sequence ID" value="BAI62759.1"/>
    <property type="molecule type" value="Genomic_DNA"/>
</dbReference>
<dbReference type="Gene3D" id="3.30.70.100">
    <property type="match status" value="1"/>
</dbReference>
<dbReference type="InterPro" id="IPR036046">
    <property type="entry name" value="Acylphosphatase-like_dom_sf"/>
</dbReference>
<dbReference type="PANTHER" id="PTHR47268">
    <property type="entry name" value="ACYLPHOSPHATASE"/>
    <property type="match status" value="1"/>
</dbReference>
<evidence type="ECO:0000313" key="5">
    <source>
        <dbReference type="Proteomes" id="UP000001882"/>
    </source>
</evidence>
<dbReference type="InParanoid" id="D1Z237"/>
<comment type="catalytic activity">
    <reaction evidence="1">
        <text>an acyl phosphate + H2O = a carboxylate + phosphate + H(+)</text>
        <dbReference type="Rhea" id="RHEA:14965"/>
        <dbReference type="ChEBI" id="CHEBI:15377"/>
        <dbReference type="ChEBI" id="CHEBI:15378"/>
        <dbReference type="ChEBI" id="CHEBI:29067"/>
        <dbReference type="ChEBI" id="CHEBI:43474"/>
        <dbReference type="ChEBI" id="CHEBI:59918"/>
        <dbReference type="EC" id="3.6.1.7"/>
    </reaction>
</comment>
<dbReference type="GO" id="GO:0003998">
    <property type="term" value="F:acylphosphatase activity"/>
    <property type="evidence" value="ECO:0007669"/>
    <property type="project" value="UniProtKB-EC"/>
</dbReference>
<dbReference type="PROSITE" id="PS51160">
    <property type="entry name" value="ACYLPHOSPHATASE_3"/>
    <property type="match status" value="1"/>
</dbReference>
<dbReference type="PANTHER" id="PTHR47268:SF4">
    <property type="entry name" value="ACYLPHOSPHATASE"/>
    <property type="match status" value="1"/>
</dbReference>
<gene>
    <name evidence="4" type="ordered locus">MCP_2687</name>
</gene>
<reference evidence="5" key="3">
    <citation type="journal article" date="2011" name="PLoS ONE">
        <title>Genome sequence of a mesophilic hydrogenotrophic methanogen Methanocella paludicola, the first cultivated representative of the order Methanocellales.</title>
        <authorList>
            <person name="Sakai S."/>
            <person name="Takaki Y."/>
            <person name="Shimamura S."/>
            <person name="Sekine M."/>
            <person name="Tajima T."/>
            <person name="Kosugi H."/>
            <person name="Ichikawa N."/>
            <person name="Tasumi E."/>
            <person name="Hiraki A.T."/>
            <person name="Shimizu A."/>
            <person name="Kato Y."/>
            <person name="Nishiko R."/>
            <person name="Mori K."/>
            <person name="Fujita N."/>
            <person name="Imachi H."/>
            <person name="Takai K."/>
        </authorList>
    </citation>
    <scope>NUCLEOTIDE SEQUENCE [LARGE SCALE GENOMIC DNA]</scope>
    <source>
        <strain evidence="5">DSM 17711 / JCM 13418 / NBRC 101707 / SANAE</strain>
    </source>
</reference>
<evidence type="ECO:0000259" key="3">
    <source>
        <dbReference type="PROSITE" id="PS51160"/>
    </source>
</evidence>